<dbReference type="GO" id="GO:0005524">
    <property type="term" value="F:ATP binding"/>
    <property type="evidence" value="ECO:0007669"/>
    <property type="project" value="UniProtKB-KW"/>
</dbReference>
<protein>
    <submittedName>
        <fullName evidence="11">Ribose import ATP-binding protein RbsA 1</fullName>
    </submittedName>
</protein>
<gene>
    <name evidence="11" type="primary">rbsA1_2</name>
    <name evidence="11" type="ORF">Pen02_69510</name>
</gene>
<keyword evidence="1" id="KW-0813">Transport</keyword>
<dbReference type="InterPro" id="IPR003593">
    <property type="entry name" value="AAA+_ATPase"/>
</dbReference>
<evidence type="ECO:0000256" key="8">
    <source>
        <dbReference type="ARBA" id="ARBA00023136"/>
    </source>
</evidence>
<evidence type="ECO:0000256" key="3">
    <source>
        <dbReference type="ARBA" id="ARBA00022597"/>
    </source>
</evidence>
<dbReference type="Proteomes" id="UP000646749">
    <property type="component" value="Unassembled WGS sequence"/>
</dbReference>
<dbReference type="PROSITE" id="PS00211">
    <property type="entry name" value="ABC_TRANSPORTER_1"/>
    <property type="match status" value="1"/>
</dbReference>
<keyword evidence="7" id="KW-1278">Translocase</keyword>
<dbReference type="Pfam" id="PF00005">
    <property type="entry name" value="ABC_tran"/>
    <property type="match status" value="2"/>
</dbReference>
<dbReference type="PANTHER" id="PTHR43790:SF3">
    <property type="entry name" value="D-ALLOSE IMPORT ATP-BINDING PROTEIN ALSA-RELATED"/>
    <property type="match status" value="1"/>
</dbReference>
<feature type="domain" description="ABC transporter" evidence="10">
    <location>
        <begin position="7"/>
        <end position="245"/>
    </location>
</feature>
<dbReference type="CDD" id="cd03216">
    <property type="entry name" value="ABC_Carb_Monos_I"/>
    <property type="match status" value="1"/>
</dbReference>
<dbReference type="Gene3D" id="3.40.50.300">
    <property type="entry name" value="P-loop containing nucleotide triphosphate hydrolases"/>
    <property type="match status" value="2"/>
</dbReference>
<proteinExistence type="predicted"/>
<keyword evidence="2" id="KW-1003">Cell membrane</keyword>
<organism evidence="11 12">
    <name type="scientific">Plantactinospora endophytica</name>
    <dbReference type="NCBI Taxonomy" id="673535"/>
    <lineage>
        <taxon>Bacteria</taxon>
        <taxon>Bacillati</taxon>
        <taxon>Actinomycetota</taxon>
        <taxon>Actinomycetes</taxon>
        <taxon>Micromonosporales</taxon>
        <taxon>Micromonosporaceae</taxon>
        <taxon>Plantactinospora</taxon>
    </lineage>
</organism>
<keyword evidence="3" id="KW-0762">Sugar transport</keyword>
<keyword evidence="5" id="KW-0547">Nucleotide-binding</keyword>
<keyword evidence="4" id="KW-0677">Repeat</keyword>
<dbReference type="SUPFAM" id="SSF52540">
    <property type="entry name" value="P-loop containing nucleoside triphosphate hydrolases"/>
    <property type="match status" value="2"/>
</dbReference>
<dbReference type="InterPro" id="IPR003439">
    <property type="entry name" value="ABC_transporter-like_ATP-bd"/>
</dbReference>
<keyword evidence="12" id="KW-1185">Reference proteome</keyword>
<dbReference type="RefSeq" id="WP_203870365.1">
    <property type="nucleotide sequence ID" value="NZ_BONW01000041.1"/>
</dbReference>
<evidence type="ECO:0000313" key="12">
    <source>
        <dbReference type="Proteomes" id="UP000646749"/>
    </source>
</evidence>
<keyword evidence="6 11" id="KW-0067">ATP-binding</keyword>
<dbReference type="InterPro" id="IPR027417">
    <property type="entry name" value="P-loop_NTPase"/>
</dbReference>
<evidence type="ECO:0000259" key="10">
    <source>
        <dbReference type="PROSITE" id="PS50893"/>
    </source>
</evidence>
<reference evidence="11 12" key="1">
    <citation type="submission" date="2021-01" db="EMBL/GenBank/DDBJ databases">
        <title>Whole genome shotgun sequence of Plantactinospora endophytica NBRC 110450.</title>
        <authorList>
            <person name="Komaki H."/>
            <person name="Tamura T."/>
        </authorList>
    </citation>
    <scope>NUCLEOTIDE SEQUENCE [LARGE SCALE GENOMIC DNA]</scope>
    <source>
        <strain evidence="11 12">NBRC 110450</strain>
    </source>
</reference>
<dbReference type="SMART" id="SM00382">
    <property type="entry name" value="AAA"/>
    <property type="match status" value="2"/>
</dbReference>
<evidence type="ECO:0000256" key="1">
    <source>
        <dbReference type="ARBA" id="ARBA00022448"/>
    </source>
</evidence>
<evidence type="ECO:0000256" key="7">
    <source>
        <dbReference type="ARBA" id="ARBA00022967"/>
    </source>
</evidence>
<name>A0ABQ4EBJ6_9ACTN</name>
<dbReference type="InterPro" id="IPR017871">
    <property type="entry name" value="ABC_transporter-like_CS"/>
</dbReference>
<evidence type="ECO:0000256" key="2">
    <source>
        <dbReference type="ARBA" id="ARBA00022475"/>
    </source>
</evidence>
<dbReference type="PROSITE" id="PS50893">
    <property type="entry name" value="ABC_TRANSPORTER_2"/>
    <property type="match status" value="2"/>
</dbReference>
<dbReference type="InterPro" id="IPR050107">
    <property type="entry name" value="ABC_carbohydrate_import_ATPase"/>
</dbReference>
<sequence>MSDEPVVRLRGVTKTYGPVTALGDVDLDLLPGEVHCLAGENGAGKSTLIKVLTGAVARDRGDYSVAGVPLGPRPSPVETRDAGIGVVYQELSLLPDLSVLDNLTMGRFPRRLFGIVDRAAQRRTALDHLDRVGLADLDLDQPVRALPTATRQLVEIARVLGTRAKLVIFDEPTTALSEREAAALLDRVAALRDAGHTVLYVTHRLEEMFEVGDRVTVLRDGRLVATRPIGEYDHDSLIQAMVGRPVQNLYPGERHEIGPPRLEVRDLRIPGFAAPVELTVHRGEIVGLAGLLGAGRSEIVRAVFGADPVDGGQVRVDGTPIPAGSPRAAARHGIALLTEDRKESGLLLELSIEANVSIASLGRVASGPVLRGARERRHVRQAVEGLRLKYGSFDDPVTSLSGGNQQKVLLARWLGTGAKVLLLDEPTKGVDVGAKADIYQAIAEMARNGIAVLVVSSYLPELLGLCDRIVVVRERRVVGELPAAEATEEGILRLTSPASSAADLSAPAAPMSPTTSPAPLES</sequence>
<feature type="region of interest" description="Disordered" evidence="9">
    <location>
        <begin position="502"/>
        <end position="522"/>
    </location>
</feature>
<dbReference type="PANTHER" id="PTHR43790">
    <property type="entry name" value="CARBOHYDRATE TRANSPORT ATP-BINDING PROTEIN MG119-RELATED"/>
    <property type="match status" value="1"/>
</dbReference>
<evidence type="ECO:0000256" key="9">
    <source>
        <dbReference type="SAM" id="MobiDB-lite"/>
    </source>
</evidence>
<dbReference type="CDD" id="cd03215">
    <property type="entry name" value="ABC_Carb_Monos_II"/>
    <property type="match status" value="1"/>
</dbReference>
<evidence type="ECO:0000313" key="11">
    <source>
        <dbReference type="EMBL" id="GIG92015.1"/>
    </source>
</evidence>
<accession>A0ABQ4EBJ6</accession>
<feature type="domain" description="ABC transporter" evidence="10">
    <location>
        <begin position="257"/>
        <end position="499"/>
    </location>
</feature>
<evidence type="ECO:0000256" key="5">
    <source>
        <dbReference type="ARBA" id="ARBA00022741"/>
    </source>
</evidence>
<comment type="caution">
    <text evidence="11">The sequence shown here is derived from an EMBL/GenBank/DDBJ whole genome shotgun (WGS) entry which is preliminary data.</text>
</comment>
<evidence type="ECO:0000256" key="4">
    <source>
        <dbReference type="ARBA" id="ARBA00022737"/>
    </source>
</evidence>
<keyword evidence="8" id="KW-0472">Membrane</keyword>
<evidence type="ECO:0000256" key="6">
    <source>
        <dbReference type="ARBA" id="ARBA00022840"/>
    </source>
</evidence>
<dbReference type="EMBL" id="BONW01000041">
    <property type="protein sequence ID" value="GIG92015.1"/>
    <property type="molecule type" value="Genomic_DNA"/>
</dbReference>